<keyword evidence="2" id="KW-0805">Transcription regulation</keyword>
<comment type="similarity">
    <text evidence="1">Belongs to the LysR transcriptional regulatory family.</text>
</comment>
<dbReference type="AlphaFoldDB" id="A0AAE3ECW3"/>
<dbReference type="SUPFAM" id="SSF53850">
    <property type="entry name" value="Periplasmic binding protein-like II"/>
    <property type="match status" value="1"/>
</dbReference>
<dbReference type="InterPro" id="IPR036388">
    <property type="entry name" value="WH-like_DNA-bd_sf"/>
</dbReference>
<dbReference type="InterPro" id="IPR000847">
    <property type="entry name" value="LysR_HTH_N"/>
</dbReference>
<evidence type="ECO:0000256" key="4">
    <source>
        <dbReference type="ARBA" id="ARBA00023163"/>
    </source>
</evidence>
<dbReference type="RefSeq" id="WP_308454047.1">
    <property type="nucleotide sequence ID" value="NZ_JAJEQR010000031.1"/>
</dbReference>
<dbReference type="InterPro" id="IPR005119">
    <property type="entry name" value="LysR_subst-bd"/>
</dbReference>
<keyword evidence="3" id="KW-0238">DNA-binding</keyword>
<evidence type="ECO:0000256" key="2">
    <source>
        <dbReference type="ARBA" id="ARBA00023015"/>
    </source>
</evidence>
<evidence type="ECO:0000256" key="1">
    <source>
        <dbReference type="ARBA" id="ARBA00009437"/>
    </source>
</evidence>
<comment type="caution">
    <text evidence="6">The sequence shown here is derived from an EMBL/GenBank/DDBJ whole genome shotgun (WGS) entry which is preliminary data.</text>
</comment>
<accession>A0AAE3ECW3</accession>
<evidence type="ECO:0000313" key="6">
    <source>
        <dbReference type="EMBL" id="MCC2231530.1"/>
    </source>
</evidence>
<organism evidence="6 7">
    <name type="scientific">Hominifimenecus microfluidus</name>
    <dbReference type="NCBI Taxonomy" id="2885348"/>
    <lineage>
        <taxon>Bacteria</taxon>
        <taxon>Bacillati</taxon>
        <taxon>Bacillota</taxon>
        <taxon>Clostridia</taxon>
        <taxon>Lachnospirales</taxon>
        <taxon>Lachnospiraceae</taxon>
        <taxon>Hominifimenecus</taxon>
    </lineage>
</organism>
<dbReference type="Pfam" id="PF00126">
    <property type="entry name" value="HTH_1"/>
    <property type="match status" value="1"/>
</dbReference>
<dbReference type="PANTHER" id="PTHR30126:SF39">
    <property type="entry name" value="HTH-TYPE TRANSCRIPTIONAL REGULATOR CYSL"/>
    <property type="match status" value="1"/>
</dbReference>
<protein>
    <submittedName>
        <fullName evidence="6">LysR family transcriptional regulator</fullName>
    </submittedName>
</protein>
<reference evidence="6" key="1">
    <citation type="submission" date="2021-10" db="EMBL/GenBank/DDBJ databases">
        <title>Anaerobic single-cell dispensing facilitates the cultivation of human gut bacteria.</title>
        <authorList>
            <person name="Afrizal A."/>
        </authorList>
    </citation>
    <scope>NUCLEOTIDE SEQUENCE</scope>
    <source>
        <strain evidence="6">CLA-AA-H215</strain>
    </source>
</reference>
<dbReference type="GO" id="GO:0000976">
    <property type="term" value="F:transcription cis-regulatory region binding"/>
    <property type="evidence" value="ECO:0007669"/>
    <property type="project" value="TreeGrafter"/>
</dbReference>
<evidence type="ECO:0000313" key="7">
    <source>
        <dbReference type="Proteomes" id="UP001198182"/>
    </source>
</evidence>
<dbReference type="SUPFAM" id="SSF46785">
    <property type="entry name" value="Winged helix' DNA-binding domain"/>
    <property type="match status" value="1"/>
</dbReference>
<keyword evidence="7" id="KW-1185">Reference proteome</keyword>
<dbReference type="PROSITE" id="PS50931">
    <property type="entry name" value="HTH_LYSR"/>
    <property type="match status" value="1"/>
</dbReference>
<proteinExistence type="inferred from homology"/>
<dbReference type="PRINTS" id="PR00039">
    <property type="entry name" value="HTHLYSR"/>
</dbReference>
<dbReference type="Pfam" id="PF03466">
    <property type="entry name" value="LysR_substrate"/>
    <property type="match status" value="1"/>
</dbReference>
<dbReference type="InterPro" id="IPR036390">
    <property type="entry name" value="WH_DNA-bd_sf"/>
</dbReference>
<dbReference type="GO" id="GO:0003700">
    <property type="term" value="F:DNA-binding transcription factor activity"/>
    <property type="evidence" value="ECO:0007669"/>
    <property type="project" value="InterPro"/>
</dbReference>
<sequence>MSMTIRHMRIFIAVFQEMNITKAAEVLHMTQPAVSRAIQELESYYGIHLFERIHHRLFRTESSYAFYARALHLIDSFDSLEKTMKNWDELGVLRIGGTITMGNFVLPGLVSEFQKIHPNLQVRVTISNSQSLQQALLDNRLDLALIEGGISSEELTSELLTEDHLVLIFPSGHPLCLRDSIVLADLIQYPFLVREKGSAGRTFLDHVFAAHGIDFVPLWESASTQALIQAVSAGIGISILPERLVQRDLAEEMICTHPIEDETFRRNNYIAWHHQKFLTDTAKDFIALCHQHSTKAGES</sequence>
<dbReference type="Proteomes" id="UP001198182">
    <property type="component" value="Unassembled WGS sequence"/>
</dbReference>
<dbReference type="EMBL" id="JAJEQR010000031">
    <property type="protein sequence ID" value="MCC2231530.1"/>
    <property type="molecule type" value="Genomic_DNA"/>
</dbReference>
<dbReference type="CDD" id="cd08420">
    <property type="entry name" value="PBP2_CysL_like"/>
    <property type="match status" value="1"/>
</dbReference>
<evidence type="ECO:0000259" key="5">
    <source>
        <dbReference type="PROSITE" id="PS50931"/>
    </source>
</evidence>
<gene>
    <name evidence="6" type="ORF">LKD81_11050</name>
</gene>
<name>A0AAE3ECW3_9FIRM</name>
<dbReference type="Gene3D" id="3.40.190.290">
    <property type="match status" value="1"/>
</dbReference>
<evidence type="ECO:0000256" key="3">
    <source>
        <dbReference type="ARBA" id="ARBA00023125"/>
    </source>
</evidence>
<keyword evidence="4" id="KW-0804">Transcription</keyword>
<dbReference type="Gene3D" id="1.10.10.10">
    <property type="entry name" value="Winged helix-like DNA-binding domain superfamily/Winged helix DNA-binding domain"/>
    <property type="match status" value="1"/>
</dbReference>
<feature type="domain" description="HTH lysR-type" evidence="5">
    <location>
        <begin position="3"/>
        <end position="60"/>
    </location>
</feature>
<dbReference type="PANTHER" id="PTHR30126">
    <property type="entry name" value="HTH-TYPE TRANSCRIPTIONAL REGULATOR"/>
    <property type="match status" value="1"/>
</dbReference>